<feature type="region of interest" description="Disordered" evidence="1">
    <location>
        <begin position="1"/>
        <end position="85"/>
    </location>
</feature>
<gene>
    <name evidence="2" type="ORF">G1C96_1930</name>
</gene>
<proteinExistence type="predicted"/>
<feature type="compositionally biased region" description="Basic and acidic residues" evidence="1">
    <location>
        <begin position="47"/>
        <end position="68"/>
    </location>
</feature>
<dbReference type="Proteomes" id="UP000588277">
    <property type="component" value="Unassembled WGS sequence"/>
</dbReference>
<dbReference type="AlphaFoldDB" id="A0A7Y0F3H2"/>
<protein>
    <submittedName>
        <fullName evidence="2">Uncharacterized protein</fullName>
    </submittedName>
</protein>
<accession>A0A7Y0F3H2</accession>
<sequence>MNDETSDVRNIGTEGAADAASQNAADAATAEEIREVDRLEAVTPTKARMDAAERSEHRDAERRSHHGDPTNGVYSGLDTIAFGGH</sequence>
<keyword evidence="3" id="KW-1185">Reference proteome</keyword>
<dbReference type="EMBL" id="JAAIIH010000024">
    <property type="protein sequence ID" value="NMN01340.1"/>
    <property type="molecule type" value="Genomic_DNA"/>
</dbReference>
<feature type="compositionally biased region" description="Low complexity" evidence="1">
    <location>
        <begin position="16"/>
        <end position="30"/>
    </location>
</feature>
<organism evidence="2 3">
    <name type="scientific">Bifidobacterium moraviense</name>
    <dbReference type="NCBI Taxonomy" id="2675323"/>
    <lineage>
        <taxon>Bacteria</taxon>
        <taxon>Bacillati</taxon>
        <taxon>Actinomycetota</taxon>
        <taxon>Actinomycetes</taxon>
        <taxon>Bifidobacteriales</taxon>
        <taxon>Bifidobacteriaceae</taxon>
        <taxon>Bifidobacterium</taxon>
    </lineage>
</organism>
<reference evidence="2 3" key="1">
    <citation type="submission" date="2020-02" db="EMBL/GenBank/DDBJ databases">
        <title>Characterization of phylogenetic diversity of novel bifidobacterial species isolated in Czech ZOOs.</title>
        <authorList>
            <person name="Lugli G.A."/>
            <person name="Vera N.B."/>
            <person name="Ventura M."/>
        </authorList>
    </citation>
    <scope>NUCLEOTIDE SEQUENCE [LARGE SCALE GENOMIC DNA]</scope>
    <source>
        <strain evidence="2 3">DSM 109958</strain>
    </source>
</reference>
<comment type="caution">
    <text evidence="2">The sequence shown here is derived from an EMBL/GenBank/DDBJ whole genome shotgun (WGS) entry which is preliminary data.</text>
</comment>
<evidence type="ECO:0000256" key="1">
    <source>
        <dbReference type="SAM" id="MobiDB-lite"/>
    </source>
</evidence>
<dbReference type="RefSeq" id="WP_169276411.1">
    <property type="nucleotide sequence ID" value="NZ_JAAIIH010000024.1"/>
</dbReference>
<evidence type="ECO:0000313" key="3">
    <source>
        <dbReference type="Proteomes" id="UP000588277"/>
    </source>
</evidence>
<feature type="compositionally biased region" description="Basic and acidic residues" evidence="1">
    <location>
        <begin position="31"/>
        <end position="40"/>
    </location>
</feature>
<name>A0A7Y0F3H2_9BIFI</name>
<evidence type="ECO:0000313" key="2">
    <source>
        <dbReference type="EMBL" id="NMN01340.1"/>
    </source>
</evidence>